<keyword evidence="3" id="KW-0812">Transmembrane</keyword>
<dbReference type="PANTHER" id="PTHR33392">
    <property type="entry name" value="POLYISOPRENYL-TEICHOIC ACID--PEPTIDOGLYCAN TEICHOIC ACID TRANSFERASE TAGU"/>
    <property type="match status" value="1"/>
</dbReference>
<dbReference type="PANTHER" id="PTHR33392:SF6">
    <property type="entry name" value="POLYISOPRENYL-TEICHOIC ACID--PEPTIDOGLYCAN TEICHOIC ACID TRANSFERASE TAGU"/>
    <property type="match status" value="1"/>
</dbReference>
<dbReference type="PATRIC" id="fig|1125718.3.peg.1662"/>
<evidence type="ECO:0000259" key="4">
    <source>
        <dbReference type="Pfam" id="PF03816"/>
    </source>
</evidence>
<evidence type="ECO:0000313" key="5">
    <source>
        <dbReference type="EMBL" id="EJF43341.1"/>
    </source>
</evidence>
<keyword evidence="3" id="KW-0472">Membrane</keyword>
<dbReference type="Pfam" id="PF03816">
    <property type="entry name" value="LytR_cpsA_psr"/>
    <property type="match status" value="1"/>
</dbReference>
<feature type="compositionally biased region" description="Low complexity" evidence="2">
    <location>
        <begin position="75"/>
        <end position="91"/>
    </location>
</feature>
<name>J0X3Y8_9ACTO</name>
<dbReference type="InterPro" id="IPR050922">
    <property type="entry name" value="LytR/CpsA/Psr_CW_biosynth"/>
</dbReference>
<sequence>MRGVTHSDTSSADRTPARVRTALAAARTRALAFRRRHPFLVGISLVLVLILVLALGDIGLMSSRLDRTDLHMPRTATDGTGSTDGTDSTAAPDDETWLIVGTDSRENLPEGPDRYGTVEDTGGGSRADVLALVRPTANGFTILTLPRDLTVGPTLFTRQRLATSYLDGAQNTVDLLCTQLGITTTHLITVDMAQFASIIDSLGGLEVTIDEPFRDANAGLDIAQAGPQTLSGVDALALVRSRHPEVYRDGAWVALSETEGAHRRTQNSGVVMKALMSAMRERARNPLTAHQLAWTLTGNLGVDDETGLLDLTHLISTMARAGTDAVTLVDVPAPTQGDSFVAFPTDETYAVLAEHGYTPGACAPAD</sequence>
<proteinExistence type="inferred from homology"/>
<feature type="transmembrane region" description="Helical" evidence="3">
    <location>
        <begin position="39"/>
        <end position="61"/>
    </location>
</feature>
<evidence type="ECO:0000256" key="3">
    <source>
        <dbReference type="SAM" id="Phobius"/>
    </source>
</evidence>
<feature type="region of interest" description="Disordered" evidence="2">
    <location>
        <begin position="71"/>
        <end position="92"/>
    </location>
</feature>
<dbReference type="InterPro" id="IPR004474">
    <property type="entry name" value="LytR_CpsA_psr"/>
</dbReference>
<comment type="similarity">
    <text evidence="1">Belongs to the LytR/CpsA/Psr (LCP) family.</text>
</comment>
<reference evidence="5 6" key="1">
    <citation type="submission" date="2012-05" db="EMBL/GenBank/DDBJ databases">
        <authorList>
            <person name="Harkins D.M."/>
            <person name="Madupu R."/>
            <person name="Durkin A.S."/>
            <person name="Torralba M."/>
            <person name="Methe B."/>
            <person name="Sutton G.G."/>
            <person name="Nelson K.E."/>
        </authorList>
    </citation>
    <scope>NUCLEOTIDE SEQUENCE [LARGE SCALE GENOMIC DNA]</scope>
    <source>
        <strain evidence="5 6">F0489</strain>
    </source>
</reference>
<dbReference type="NCBIfam" id="TIGR00350">
    <property type="entry name" value="lytR_cpsA_psr"/>
    <property type="match status" value="1"/>
</dbReference>
<keyword evidence="3" id="KW-1133">Transmembrane helix</keyword>
<feature type="domain" description="Cell envelope-related transcriptional attenuator" evidence="4">
    <location>
        <begin position="130"/>
        <end position="246"/>
    </location>
</feature>
<dbReference type="Gene3D" id="3.40.630.190">
    <property type="entry name" value="LCP protein"/>
    <property type="match status" value="1"/>
</dbReference>
<dbReference type="Proteomes" id="UP000002941">
    <property type="component" value="Unassembled WGS sequence"/>
</dbReference>
<evidence type="ECO:0000256" key="2">
    <source>
        <dbReference type="SAM" id="MobiDB-lite"/>
    </source>
</evidence>
<gene>
    <name evidence="5" type="ORF">HMPREF1318_2919</name>
</gene>
<comment type="caution">
    <text evidence="5">The sequence shown here is derived from an EMBL/GenBank/DDBJ whole genome shotgun (WGS) entry which is preliminary data.</text>
</comment>
<evidence type="ECO:0000256" key="1">
    <source>
        <dbReference type="ARBA" id="ARBA00006068"/>
    </source>
</evidence>
<keyword evidence="6" id="KW-1185">Reference proteome</keyword>
<dbReference type="AlphaFoldDB" id="J0X3Y8"/>
<organism evidence="5 6">
    <name type="scientific">Actinomyces massiliensis F0489</name>
    <dbReference type="NCBI Taxonomy" id="1125718"/>
    <lineage>
        <taxon>Bacteria</taxon>
        <taxon>Bacillati</taxon>
        <taxon>Actinomycetota</taxon>
        <taxon>Actinomycetes</taxon>
        <taxon>Actinomycetales</taxon>
        <taxon>Actinomycetaceae</taxon>
        <taxon>Actinomyces</taxon>
    </lineage>
</organism>
<accession>J0X3Y8</accession>
<dbReference type="eggNOG" id="COG1316">
    <property type="taxonomic scope" value="Bacteria"/>
</dbReference>
<dbReference type="EMBL" id="AKFT01000127">
    <property type="protein sequence ID" value="EJF43341.1"/>
    <property type="molecule type" value="Genomic_DNA"/>
</dbReference>
<evidence type="ECO:0000313" key="6">
    <source>
        <dbReference type="Proteomes" id="UP000002941"/>
    </source>
</evidence>
<protein>
    <recommendedName>
        <fullName evidence="4">Cell envelope-related transcriptional attenuator domain-containing protein</fullName>
    </recommendedName>
</protein>